<dbReference type="EMBL" id="CAKOGL010000014">
    <property type="protein sequence ID" value="CAH2094364.1"/>
    <property type="molecule type" value="Genomic_DNA"/>
</dbReference>
<keyword evidence="3" id="KW-0009">Actin-binding</keyword>
<dbReference type="CDD" id="cd18186">
    <property type="entry name" value="BTB_POZ_ZBTB_KLHL-like"/>
    <property type="match status" value="1"/>
</dbReference>
<name>A0AAU9U678_EUPED</name>
<keyword evidence="1" id="KW-0880">Kelch repeat</keyword>
<dbReference type="GO" id="GO:0003779">
    <property type="term" value="F:actin binding"/>
    <property type="evidence" value="ECO:0007669"/>
    <property type="project" value="UniProtKB-KW"/>
</dbReference>
<reference evidence="5" key="1">
    <citation type="submission" date="2022-03" db="EMBL/GenBank/DDBJ databases">
        <authorList>
            <person name="Tunstrom K."/>
        </authorList>
    </citation>
    <scope>NUCLEOTIDE SEQUENCE</scope>
</reference>
<keyword evidence="2" id="KW-0677">Repeat</keyword>
<proteinExistence type="predicted"/>
<dbReference type="PANTHER" id="PTHR24412">
    <property type="entry name" value="KELCH PROTEIN"/>
    <property type="match status" value="1"/>
</dbReference>
<evidence type="ECO:0000259" key="4">
    <source>
        <dbReference type="PROSITE" id="PS50097"/>
    </source>
</evidence>
<evidence type="ECO:0000256" key="2">
    <source>
        <dbReference type="ARBA" id="ARBA00022737"/>
    </source>
</evidence>
<dbReference type="PROSITE" id="PS50097">
    <property type="entry name" value="BTB"/>
    <property type="match status" value="1"/>
</dbReference>
<dbReference type="SUPFAM" id="SSF117281">
    <property type="entry name" value="Kelch motif"/>
    <property type="match status" value="1"/>
</dbReference>
<dbReference type="SMART" id="SM00225">
    <property type="entry name" value="BTB"/>
    <property type="match status" value="1"/>
</dbReference>
<comment type="caution">
    <text evidence="5">The sequence shown here is derived from an EMBL/GenBank/DDBJ whole genome shotgun (WGS) entry which is preliminary data.</text>
</comment>
<dbReference type="InterPro" id="IPR006652">
    <property type="entry name" value="Kelch_1"/>
</dbReference>
<accession>A0AAU9U678</accession>
<dbReference type="InterPro" id="IPR011333">
    <property type="entry name" value="SKP1/BTB/POZ_sf"/>
</dbReference>
<organism evidence="5 6">
    <name type="scientific">Euphydryas editha</name>
    <name type="common">Edith's checkerspot</name>
    <dbReference type="NCBI Taxonomy" id="104508"/>
    <lineage>
        <taxon>Eukaryota</taxon>
        <taxon>Metazoa</taxon>
        <taxon>Ecdysozoa</taxon>
        <taxon>Arthropoda</taxon>
        <taxon>Hexapoda</taxon>
        <taxon>Insecta</taxon>
        <taxon>Pterygota</taxon>
        <taxon>Neoptera</taxon>
        <taxon>Endopterygota</taxon>
        <taxon>Lepidoptera</taxon>
        <taxon>Glossata</taxon>
        <taxon>Ditrysia</taxon>
        <taxon>Papilionoidea</taxon>
        <taxon>Nymphalidae</taxon>
        <taxon>Nymphalinae</taxon>
        <taxon>Euphydryas</taxon>
    </lineage>
</organism>
<keyword evidence="6" id="KW-1185">Reference proteome</keyword>
<dbReference type="SMART" id="SM00612">
    <property type="entry name" value="Kelch"/>
    <property type="match status" value="2"/>
</dbReference>
<dbReference type="AlphaFoldDB" id="A0AAU9U678"/>
<dbReference type="Gene3D" id="3.30.710.10">
    <property type="entry name" value="Potassium Channel Kv1.1, Chain A"/>
    <property type="match status" value="1"/>
</dbReference>
<gene>
    <name evidence="5" type="ORF">EEDITHA_LOCUS9936</name>
</gene>
<dbReference type="InterPro" id="IPR000210">
    <property type="entry name" value="BTB/POZ_dom"/>
</dbReference>
<protein>
    <recommendedName>
        <fullName evidence="4">BTB domain-containing protein</fullName>
    </recommendedName>
</protein>
<dbReference type="SUPFAM" id="SSF54695">
    <property type="entry name" value="POZ domain"/>
    <property type="match status" value="1"/>
</dbReference>
<evidence type="ECO:0000313" key="5">
    <source>
        <dbReference type="EMBL" id="CAH2094364.1"/>
    </source>
</evidence>
<feature type="domain" description="BTB" evidence="4">
    <location>
        <begin position="2"/>
        <end position="69"/>
    </location>
</feature>
<evidence type="ECO:0000256" key="3">
    <source>
        <dbReference type="ARBA" id="ARBA00023203"/>
    </source>
</evidence>
<dbReference type="Proteomes" id="UP001153954">
    <property type="component" value="Unassembled WGS sequence"/>
</dbReference>
<dbReference type="InterPro" id="IPR015915">
    <property type="entry name" value="Kelch-typ_b-propeller"/>
</dbReference>
<dbReference type="Pfam" id="PF00651">
    <property type="entry name" value="BTB"/>
    <property type="match status" value="1"/>
</dbReference>
<dbReference type="Gene3D" id="2.120.10.80">
    <property type="entry name" value="Kelch-type beta propeller"/>
    <property type="match status" value="1"/>
</dbReference>
<dbReference type="PANTHER" id="PTHR24412:SF441">
    <property type="entry name" value="KELCH-LIKE PROTEIN 28"/>
    <property type="match status" value="1"/>
</dbReference>
<evidence type="ECO:0000256" key="1">
    <source>
        <dbReference type="ARBA" id="ARBA00022441"/>
    </source>
</evidence>
<evidence type="ECO:0000313" key="6">
    <source>
        <dbReference type="Proteomes" id="UP001153954"/>
    </source>
</evidence>
<dbReference type="Pfam" id="PF01344">
    <property type="entry name" value="Kelch_1"/>
    <property type="match status" value="1"/>
</dbReference>
<sequence>MEEICLQIRDKVFQVNKEVLCEHSDYFRAMFSGNYVENQQKEIIIDMLDPNTMNIIFQYMKIGLIDLSEYSLSTINNLAVAANFLQITELIKQIEYTLDIQTNESNWMEIMGIAENSSFLKLEQCCAAYGLFSFKTMKPEYVPTIHKLAWYLSHPYLDTQSELDVFKFGINWIMHKEIGADALLIILGCLDVKSITSKDLEDIKKYIKDYENSLAAKVADLLYVLSIDVHGILETNLIKQKNELCQKFTERVWNETFNIVKNSKSRCLQYTPVVPVWILKDSKQELLPHCMYTYSENNGFEKWLEVAEQNLWGWSVVSWGLTKLVIVGGEHGRGTGMFMRDVKVYDTLRKEWTWHGVYLPPRRHAGVVVVGDSLYIAGGVGGFRVVLDTAIVYDLKDRTYRKLAKLPDAIQNPAVCSHRGAVYAAGQKNIYRYEDLGTTECWRKVVFAEMRMSCIKSFKEYIYCTQFYFTNLYRFRPDIDQNMQLITCFSNLPATICNLGHKLYIFTWTLCDQSMLTVEEFTEKEENPKVLFTQTNASMRVNDVAGSCTLVLSLPPLCLELSQYHKRYLTRYIDLV</sequence>